<organism evidence="1 2">
    <name type="scientific">Phenylobacterium soli</name>
    <dbReference type="NCBI Taxonomy" id="2170551"/>
    <lineage>
        <taxon>Bacteria</taxon>
        <taxon>Pseudomonadati</taxon>
        <taxon>Pseudomonadota</taxon>
        <taxon>Alphaproteobacteria</taxon>
        <taxon>Caulobacterales</taxon>
        <taxon>Caulobacteraceae</taxon>
        <taxon>Phenylobacterium</taxon>
    </lineage>
</organism>
<dbReference type="OrthoDB" id="344992at2"/>
<name>A0A328AHU0_9CAUL</name>
<accession>A0A328AHU0</accession>
<keyword evidence="2" id="KW-1185">Reference proteome</keyword>
<dbReference type="SUPFAM" id="SSF56059">
    <property type="entry name" value="Glutathione synthetase ATP-binding domain-like"/>
    <property type="match status" value="1"/>
</dbReference>
<protein>
    <recommendedName>
        <fullName evidence="3">Circularly permuted type 2 ATP-grasp protein</fullName>
    </recommendedName>
</protein>
<evidence type="ECO:0000313" key="2">
    <source>
        <dbReference type="Proteomes" id="UP000249254"/>
    </source>
</evidence>
<evidence type="ECO:0008006" key="3">
    <source>
        <dbReference type="Google" id="ProtNLM"/>
    </source>
</evidence>
<dbReference type="EMBL" id="QFYQ01000001">
    <property type="protein sequence ID" value="RAK54111.1"/>
    <property type="molecule type" value="Genomic_DNA"/>
</dbReference>
<dbReference type="Proteomes" id="UP000249254">
    <property type="component" value="Unassembled WGS sequence"/>
</dbReference>
<comment type="caution">
    <text evidence="1">The sequence shown here is derived from an EMBL/GenBank/DDBJ whole genome shotgun (WGS) entry which is preliminary data.</text>
</comment>
<sequence length="426" mass="46101">MSCGCEDNSSEASTMAGRLNAGCFCRTLDEAALSAALRETLGDLAAPILEARPHLFSHTPVFLSAGEVVELRAVVAAIEEVVRNPSYQRAALAWAPEIARRDLGPRGAFMGYDFHLTAEGPRLIEVNTNAGGAFLNALAGQAQRVCCGDAGIGLAPGEAGAFATAAREMFAREWSLQGRTGPLGRIAIVDDSPGEQHLYPEFLIAQRMLAVGAVEVLVLDPTDLAHRDGVLSAAGAPIDLVYNRLVDFAFEEPRHAALRSAYLDGAVVVTPNPHLHALYADKRDLILFSDLTTLAAWGVSDPALHALKAVPRTIRVTPDNADELWRERKRWFFKPTRGHASKGVYRGEKLTTRVWAEILAADYVAQAYSPPSERQIAIDGRPETRKLDVRLYTYDGDVLLSAARLYQGQATNFRTPGGGFAPLFVV</sequence>
<dbReference type="AlphaFoldDB" id="A0A328AHU0"/>
<dbReference type="RefSeq" id="WP_111527862.1">
    <property type="nucleotide sequence ID" value="NZ_JBHRSG010000002.1"/>
</dbReference>
<evidence type="ECO:0000313" key="1">
    <source>
        <dbReference type="EMBL" id="RAK54111.1"/>
    </source>
</evidence>
<gene>
    <name evidence="1" type="ORF">DJ017_06035</name>
</gene>
<proteinExistence type="predicted"/>
<reference evidence="2" key="1">
    <citation type="submission" date="2018-05" db="EMBL/GenBank/DDBJ databases">
        <authorList>
            <person name="Li X."/>
        </authorList>
    </citation>
    <scope>NUCLEOTIDE SEQUENCE [LARGE SCALE GENOMIC DNA]</scope>
    <source>
        <strain evidence="2">LX32</strain>
    </source>
</reference>